<dbReference type="AlphaFoldDB" id="A0AA39WD42"/>
<gene>
    <name evidence="2" type="ORF">B0T17DRAFT_542380</name>
</gene>
<keyword evidence="3" id="KW-1185">Reference proteome</keyword>
<name>A0AA39WD42_9PEZI</name>
<sequence length="114" mass="12900">MHYTMEWKLTLNRRAAAKKQTENDLVIAPGCFWRERLSSQTSDIVKATGKPCEPEATTIVVSVNDRDITKRSIHEDPPAMSEILRNHHPRTIPAPSPLGFDALRDIGIWEPKPT</sequence>
<evidence type="ECO:0000313" key="3">
    <source>
        <dbReference type="Proteomes" id="UP001174934"/>
    </source>
</evidence>
<comment type="caution">
    <text evidence="2">The sequence shown here is derived from an EMBL/GenBank/DDBJ whole genome shotgun (WGS) entry which is preliminary data.</text>
</comment>
<accession>A0AA39WD42</accession>
<dbReference type="Proteomes" id="UP001174934">
    <property type="component" value="Unassembled WGS sequence"/>
</dbReference>
<organism evidence="2 3">
    <name type="scientific">Bombardia bombarda</name>
    <dbReference type="NCBI Taxonomy" id="252184"/>
    <lineage>
        <taxon>Eukaryota</taxon>
        <taxon>Fungi</taxon>
        <taxon>Dikarya</taxon>
        <taxon>Ascomycota</taxon>
        <taxon>Pezizomycotina</taxon>
        <taxon>Sordariomycetes</taxon>
        <taxon>Sordariomycetidae</taxon>
        <taxon>Sordariales</taxon>
        <taxon>Lasiosphaeriaceae</taxon>
        <taxon>Bombardia</taxon>
    </lineage>
</organism>
<feature type="region of interest" description="Disordered" evidence="1">
    <location>
        <begin position="69"/>
        <end position="98"/>
    </location>
</feature>
<evidence type="ECO:0000313" key="2">
    <source>
        <dbReference type="EMBL" id="KAK0612986.1"/>
    </source>
</evidence>
<reference evidence="2" key="1">
    <citation type="submission" date="2023-06" db="EMBL/GenBank/DDBJ databases">
        <title>Genome-scale phylogeny and comparative genomics of the fungal order Sordariales.</title>
        <authorList>
            <consortium name="Lawrence Berkeley National Laboratory"/>
            <person name="Hensen N."/>
            <person name="Bonometti L."/>
            <person name="Westerberg I."/>
            <person name="Brannstrom I.O."/>
            <person name="Guillou S."/>
            <person name="Cros-Aarteil S."/>
            <person name="Calhoun S."/>
            <person name="Haridas S."/>
            <person name="Kuo A."/>
            <person name="Mondo S."/>
            <person name="Pangilinan J."/>
            <person name="Riley R."/>
            <person name="LaButti K."/>
            <person name="Andreopoulos B."/>
            <person name="Lipzen A."/>
            <person name="Chen C."/>
            <person name="Yanf M."/>
            <person name="Daum C."/>
            <person name="Ng V."/>
            <person name="Clum A."/>
            <person name="Steindorff A."/>
            <person name="Ohm R."/>
            <person name="Martin F."/>
            <person name="Silar P."/>
            <person name="Natvig D."/>
            <person name="Lalanne C."/>
            <person name="Gautier V."/>
            <person name="Ament-velasquez S.L."/>
            <person name="Kruys A."/>
            <person name="Hutchinson M.I."/>
            <person name="Powell A.J."/>
            <person name="Barry K."/>
            <person name="Miller A.N."/>
            <person name="Grigoriev I.V."/>
            <person name="Debuchy R."/>
            <person name="Gladieux P."/>
            <person name="Thoren M.H."/>
            <person name="Johannesson H."/>
        </authorList>
    </citation>
    <scope>NUCLEOTIDE SEQUENCE</scope>
    <source>
        <strain evidence="2">SMH3391-2</strain>
    </source>
</reference>
<evidence type="ECO:0000256" key="1">
    <source>
        <dbReference type="SAM" id="MobiDB-lite"/>
    </source>
</evidence>
<protein>
    <submittedName>
        <fullName evidence="2">Uncharacterized protein</fullName>
    </submittedName>
</protein>
<proteinExistence type="predicted"/>
<dbReference type="EMBL" id="JAULSR010000008">
    <property type="protein sequence ID" value="KAK0612986.1"/>
    <property type="molecule type" value="Genomic_DNA"/>
</dbReference>